<proteinExistence type="predicted"/>
<comment type="caution">
    <text evidence="2">The sequence shown here is derived from an EMBL/GenBank/DDBJ whole genome shotgun (WGS) entry which is preliminary data.</text>
</comment>
<dbReference type="SUPFAM" id="SSF53067">
    <property type="entry name" value="Actin-like ATPase domain"/>
    <property type="match status" value="2"/>
</dbReference>
<dbReference type="InterPro" id="IPR022496">
    <property type="entry name" value="T6A_TsaB"/>
</dbReference>
<reference evidence="2 3" key="1">
    <citation type="submission" date="2022-12" db="EMBL/GenBank/DDBJ databases">
        <title>Metagenome assembled genome from gulf of manar.</title>
        <authorList>
            <person name="Kohli P."/>
            <person name="Pk S."/>
            <person name="Venkata Ramana C."/>
            <person name="Sasikala C."/>
        </authorList>
    </citation>
    <scope>NUCLEOTIDE SEQUENCE [LARGE SCALE GENOMIC DNA]</scope>
    <source>
        <strain evidence="2">JB008</strain>
    </source>
</reference>
<keyword evidence="2" id="KW-0012">Acyltransferase</keyword>
<evidence type="ECO:0000313" key="3">
    <source>
        <dbReference type="Proteomes" id="UP001221217"/>
    </source>
</evidence>
<accession>A0AAJ1IHG0</accession>
<dbReference type="PANTHER" id="PTHR11735">
    <property type="entry name" value="TRNA N6-ADENOSINE THREONYLCARBAMOYLTRANSFERASE"/>
    <property type="match status" value="1"/>
</dbReference>
<dbReference type="Proteomes" id="UP001221217">
    <property type="component" value="Unassembled WGS sequence"/>
</dbReference>
<dbReference type="PANTHER" id="PTHR11735:SF11">
    <property type="entry name" value="TRNA THREONYLCARBAMOYLADENOSINE BIOSYNTHESIS PROTEIN TSAB"/>
    <property type="match status" value="1"/>
</dbReference>
<dbReference type="CDD" id="cd24032">
    <property type="entry name" value="ASKHA_NBD_TsaB"/>
    <property type="match status" value="1"/>
</dbReference>
<dbReference type="GO" id="GO:0061711">
    <property type="term" value="F:tRNA N(6)-L-threonylcarbamoyladenine synthase activity"/>
    <property type="evidence" value="ECO:0007669"/>
    <property type="project" value="UniProtKB-EC"/>
</dbReference>
<sequence length="219" mass="24032">MNILAFDTAGNFLSTGLSTGKAFFEENRFAGLKHSEYLLPSVNRLMDNAEIDFSDLDLIVCSRGPGSFTGLRIGMSTAKGLSTGSDTPVVSVNNLDALAYNFSFFNGAVIPVIDARKQRFYTAVYQKGERISEYLDISAEEVSDIASGYKQVLFTGSGSEILRERLGTPASTFNWFKTDYGLSPVLVNLGRIIYETDGPDPDDQGPFYIRLSDAELLKK</sequence>
<dbReference type="Gene3D" id="3.30.420.40">
    <property type="match status" value="2"/>
</dbReference>
<name>A0AAJ1IHG0_9SPIO</name>
<dbReference type="EC" id="2.3.1.234" evidence="2"/>
<dbReference type="GO" id="GO:0005829">
    <property type="term" value="C:cytosol"/>
    <property type="evidence" value="ECO:0007669"/>
    <property type="project" value="TreeGrafter"/>
</dbReference>
<feature type="domain" description="Gcp-like" evidence="1">
    <location>
        <begin position="30"/>
        <end position="144"/>
    </location>
</feature>
<organism evidence="2 3">
    <name type="scientific">Candidatus Thalassospirochaeta sargassi</name>
    <dbReference type="NCBI Taxonomy" id="3119039"/>
    <lineage>
        <taxon>Bacteria</taxon>
        <taxon>Pseudomonadati</taxon>
        <taxon>Spirochaetota</taxon>
        <taxon>Spirochaetia</taxon>
        <taxon>Spirochaetales</taxon>
        <taxon>Spirochaetaceae</taxon>
        <taxon>Candidatus Thalassospirochaeta</taxon>
    </lineage>
</organism>
<dbReference type="NCBIfam" id="TIGR03725">
    <property type="entry name" value="T6A_YeaZ"/>
    <property type="match status" value="1"/>
</dbReference>
<protein>
    <submittedName>
        <fullName evidence="2">tRNA (Adenosine(37)-N6)-threonylcarbamoyltransferase complex dimerization subunit type 1 TsaB</fullName>
        <ecNumber evidence="2">2.3.1.234</ecNumber>
    </submittedName>
</protein>
<dbReference type="AlphaFoldDB" id="A0AAJ1IHG0"/>
<dbReference type="InterPro" id="IPR043129">
    <property type="entry name" value="ATPase_NBD"/>
</dbReference>
<gene>
    <name evidence="2" type="primary">tsaB</name>
    <name evidence="2" type="ORF">PQJ61_14790</name>
</gene>
<evidence type="ECO:0000313" key="2">
    <source>
        <dbReference type="EMBL" id="MDC7228027.1"/>
    </source>
</evidence>
<dbReference type="EMBL" id="JAQQAL010000039">
    <property type="protein sequence ID" value="MDC7228027.1"/>
    <property type="molecule type" value="Genomic_DNA"/>
</dbReference>
<keyword evidence="2" id="KW-0808">Transferase</keyword>
<dbReference type="GO" id="GO:0002949">
    <property type="term" value="P:tRNA threonylcarbamoyladenosine modification"/>
    <property type="evidence" value="ECO:0007669"/>
    <property type="project" value="InterPro"/>
</dbReference>
<dbReference type="InterPro" id="IPR000905">
    <property type="entry name" value="Gcp-like_dom"/>
</dbReference>
<evidence type="ECO:0000259" key="1">
    <source>
        <dbReference type="Pfam" id="PF00814"/>
    </source>
</evidence>
<dbReference type="Pfam" id="PF00814">
    <property type="entry name" value="TsaD"/>
    <property type="match status" value="1"/>
</dbReference>